<keyword evidence="5 7" id="KW-0505">Motor protein</keyword>
<dbReference type="SMART" id="SM00129">
    <property type="entry name" value="KISc"/>
    <property type="match status" value="1"/>
</dbReference>
<dbReference type="InterPro" id="IPR019821">
    <property type="entry name" value="Kinesin_motor_CS"/>
</dbReference>
<evidence type="ECO:0000256" key="5">
    <source>
        <dbReference type="ARBA" id="ARBA00023175"/>
    </source>
</evidence>
<evidence type="ECO:0000256" key="6">
    <source>
        <dbReference type="ARBA" id="ARBA00034488"/>
    </source>
</evidence>
<feature type="compositionally biased region" description="Polar residues" evidence="9">
    <location>
        <begin position="57"/>
        <end position="67"/>
    </location>
</feature>
<evidence type="ECO:0000256" key="3">
    <source>
        <dbReference type="ARBA" id="ARBA00022840"/>
    </source>
</evidence>
<evidence type="ECO:0000313" key="11">
    <source>
        <dbReference type="EMBL" id="KAD4385174.1"/>
    </source>
</evidence>
<dbReference type="GO" id="GO:0007018">
    <property type="term" value="P:microtubule-based movement"/>
    <property type="evidence" value="ECO:0007669"/>
    <property type="project" value="InterPro"/>
</dbReference>
<feature type="coiled-coil region" evidence="8">
    <location>
        <begin position="1882"/>
        <end position="1916"/>
    </location>
</feature>
<comment type="caution">
    <text evidence="11">The sequence shown here is derived from an EMBL/GenBank/DDBJ whole genome shotgun (WGS) entry which is preliminary data.</text>
</comment>
<feature type="coiled-coil region" evidence="8">
    <location>
        <begin position="1682"/>
        <end position="1709"/>
    </location>
</feature>
<accession>A0A5N6N4P7</accession>
<keyword evidence="1" id="KW-0493">Microtubule</keyword>
<dbReference type="Proteomes" id="UP000326396">
    <property type="component" value="Linkage Group LG3"/>
</dbReference>
<dbReference type="PANTHER" id="PTHR37739:SF18">
    <property type="entry name" value="KINESIN-LIKE PROTEIN KIN-12C"/>
    <property type="match status" value="1"/>
</dbReference>
<evidence type="ECO:0000259" key="10">
    <source>
        <dbReference type="PROSITE" id="PS50067"/>
    </source>
</evidence>
<keyword evidence="12" id="KW-1185">Reference proteome</keyword>
<dbReference type="GO" id="GO:0008017">
    <property type="term" value="F:microtubule binding"/>
    <property type="evidence" value="ECO:0007669"/>
    <property type="project" value="InterPro"/>
</dbReference>
<dbReference type="OrthoDB" id="3176171at2759"/>
<feature type="domain" description="Kinesin motor" evidence="10">
    <location>
        <begin position="199"/>
        <end position="535"/>
    </location>
</feature>
<feature type="region of interest" description="Disordered" evidence="9">
    <location>
        <begin position="1769"/>
        <end position="1792"/>
    </location>
</feature>
<keyword evidence="3 7" id="KW-0067">ATP-binding</keyword>
<dbReference type="GO" id="GO:0005874">
    <property type="term" value="C:microtubule"/>
    <property type="evidence" value="ECO:0007669"/>
    <property type="project" value="UniProtKB-KW"/>
</dbReference>
<dbReference type="InterPro" id="IPR044986">
    <property type="entry name" value="KIF15/KIN-12"/>
</dbReference>
<evidence type="ECO:0000256" key="8">
    <source>
        <dbReference type="SAM" id="Coils"/>
    </source>
</evidence>
<dbReference type="PROSITE" id="PS00411">
    <property type="entry name" value="KINESIN_MOTOR_1"/>
    <property type="match status" value="1"/>
</dbReference>
<sequence length="2034" mass="232036">MATVGARRLRGEKATVGASMTTCGGDGDGVDGGRARRLHVRQMAIDGDDGGDDSGCLKTSQSEANENQFEKTLPVPVDVPPSRTPLDTIPDPSQFSKEFLHEVLNHDGFRDKSLDAGLSSNRRKFDSAHSTPARSVSRSSYIGQLGACTGPRVLHSTGERGGSISRVSRRISNVSFEPLPTEVPHFELVEDPSFWNDHNVQVLIRMRPLSNMEKMAQGYSRCLKQESLQTLVWLGQPEVKFTFDHIVSETISQEKLFSVAGLPMIDNCMSGYNSCMFAYGQTGSGKTYTMMGEISQRDGKLVDDCGMTPRLFKYLFTRIKLEEESRRNDRLKYSCKCSFLEIYNEQITDLLEPSSTNLQLREGLKEGVYVENLTEYNVETVDEVLKLLLQGAANRKVAGTDMNSESSRSHSVFTCIVESRWEKDSVTHFRFGRLNLVDLAGSERQRSSGAGERLKEASYINKSLSTLGLVIMSLVDVTHGKHRHIPYRDSRLTFLLQDSLGGNSKTTIIANVSPSMCAANETLSTLKFAQRAKLIQNNAKVNEDASGDVTALQRQIQMLKEQMFLLMKHQKVSKPLFQVRPTFHPIIGEFCESEDSSSNIYGDKDIINDQKIKRQFYWLILMQALPIDVQHAKMLLRSREEKIKRLTLIANGVITMDDYLMDEHNALMEEILQIRARMDGNPEMTRFQDCYEQSEREALLAEVLALHDQLQKTLEVEECYIEHTLRTERDNEDAKASMDLEYKCINSKLIRKVDELKQELSKYISYSQTAVYPAEKGSSSIDFKDEMSACSQVEDRVILENSGLERTNMLHTHLLEELTDGRTLIDTMKSEQASLIEELQYLRQENGRLVETLTNSNKLHIHPVFSHETHISENISLENQKDQGMMDLQSHLDKMTKGLEDLKLLNDPLKEQVDLVHEEVENETSNTILNLQEELASLQVKYHRRLCAMSEENKKLKRIVAAKEDEVYALHSDWERASLELTNFLLDGSKSLKDASGQIENIASSFPQYNVWVGEHVKKAATVCIEKEETILQLEKNMVDAQCTIQQMQEKLNSLRTATIALTEIRYNTEHDEKTKEEFQIIAELIAIKDKLDNIMDCLGFIHDQSIFEDLDGSATDISTSSSILSDEDVLENILVKQTSSHQESEKSHLFLKKQLRLAYEAFMKLDAQLAAIFFDKNVKELKIPEMQEDAVGCSTASKWIIQQFEEARATMKEVDNVLNALIKVNEEAKLSVGRWKQTAEEVMVEKQSLIEEVSQLKFDLQLRDEEHAILKIELENLVSMLEGSFQHLQKEADDLCQLIYSDALAMVHGTRHIICKSRTSLHDICAETMEQSFASLVVQQCRIGEYINRLGLHDEKEENYSAMVSRKEIRELGASDDALIGENLKLQKELERKTTLLNGLLFDFRLLQESASTRKDIKDEAEQLFTALSQVQQELKLKTIQLDDLMVGYEKLENCLTDTEAALSASKSCLLHSEETVDALSYQNAELRSFLEDLYLKKSETEKQLEEHKEMVKTLENEIQCTTSSTQEHFLFSLEGITDDLKRVSAERDQLCEQVNTLQERLEMAYAISDEKEAIAVEARQESQASKIYAEQKEEEVKILEHSVEELDSTINMLEKRVNEMEEELQRQHRIRDSLEVELQSLSQRLFAFESFRNGKDYSNTNIGQPEDQISRKLHSRYLELQEAHARIKDLEDERAEQTNEVKLLLSHLMTHILTHLTCSLETWNCLQMKQCKEYISELVIHAEAQASQYQQKYKSLEALVRAMQMDSSKSGSEAPLSDKTEKSSVRARGSSSPFRCIGNLVQQMNTEKDQELSLAKLHLEELEALASNRQKEIHMLNTKLAAAESMTHDVIRDLLGVKLDMTNYANLINQNHLQKFIADAAQQTQEFVAMEQENRRLKRQINDLHEERTRCISELHSKEADILASKMTLMQLQGRDQLLTAQNEMLKADKTNLQRRAAELDDMIKTLLGTQPTESPSQQHENYMPKACSSNEFGKRLANSQKLLLRVNNELAQYRKPDSSRLHHKVDEKRVR</sequence>
<dbReference type="GO" id="GO:0005524">
    <property type="term" value="F:ATP binding"/>
    <property type="evidence" value="ECO:0007669"/>
    <property type="project" value="UniProtKB-UniRule"/>
</dbReference>
<feature type="binding site" evidence="7">
    <location>
        <begin position="280"/>
        <end position="287"/>
    </location>
    <ligand>
        <name>ATP</name>
        <dbReference type="ChEBI" id="CHEBI:30616"/>
    </ligand>
</feature>
<reference evidence="11 12" key="1">
    <citation type="submission" date="2019-05" db="EMBL/GenBank/DDBJ databases">
        <title>Mikania micrantha, genome provides insights into the molecular mechanism of rapid growth.</title>
        <authorList>
            <person name="Liu B."/>
        </authorList>
    </citation>
    <scope>NUCLEOTIDE SEQUENCE [LARGE SCALE GENOMIC DNA]</scope>
    <source>
        <strain evidence="11">NLD-2019</strain>
        <tissue evidence="11">Leaf</tissue>
    </source>
</reference>
<feature type="coiled-coil region" evidence="8">
    <location>
        <begin position="1741"/>
        <end position="1768"/>
    </location>
</feature>
<evidence type="ECO:0000256" key="2">
    <source>
        <dbReference type="ARBA" id="ARBA00022741"/>
    </source>
</evidence>
<feature type="coiled-coil region" evidence="8">
    <location>
        <begin position="1591"/>
        <end position="1646"/>
    </location>
</feature>
<protein>
    <recommendedName>
        <fullName evidence="10">Kinesin motor domain-containing protein</fullName>
    </recommendedName>
</protein>
<evidence type="ECO:0000313" key="12">
    <source>
        <dbReference type="Proteomes" id="UP000326396"/>
    </source>
</evidence>
<dbReference type="GO" id="GO:0003777">
    <property type="term" value="F:microtubule motor activity"/>
    <property type="evidence" value="ECO:0007669"/>
    <property type="project" value="InterPro"/>
</dbReference>
<comment type="similarity">
    <text evidence="6">Belongs to the TRAFAC class myosin-kinesin ATPase superfamily. Kinesin family. KIN-12 subfamily.</text>
</comment>
<dbReference type="SUPFAM" id="SSF52540">
    <property type="entry name" value="P-loop containing nucleoside triphosphate hydrolases"/>
    <property type="match status" value="1"/>
</dbReference>
<dbReference type="PRINTS" id="PR00380">
    <property type="entry name" value="KINESINHEAVY"/>
</dbReference>
<evidence type="ECO:0000256" key="7">
    <source>
        <dbReference type="PROSITE-ProRule" id="PRU00283"/>
    </source>
</evidence>
<keyword evidence="4 8" id="KW-0175">Coiled coil</keyword>
<dbReference type="FunFam" id="3.40.850.10:FF:000033">
    <property type="entry name" value="Kinesin-like protein KIN-12E"/>
    <property type="match status" value="1"/>
</dbReference>
<dbReference type="Pfam" id="PF00225">
    <property type="entry name" value="Kinesin"/>
    <property type="match status" value="1"/>
</dbReference>
<dbReference type="EMBL" id="SZYD01000013">
    <property type="protein sequence ID" value="KAD4385174.1"/>
    <property type="molecule type" value="Genomic_DNA"/>
</dbReference>
<dbReference type="InterPro" id="IPR027417">
    <property type="entry name" value="P-loop_NTPase"/>
</dbReference>
<evidence type="ECO:0000256" key="1">
    <source>
        <dbReference type="ARBA" id="ARBA00022701"/>
    </source>
</evidence>
<organism evidence="11 12">
    <name type="scientific">Mikania micrantha</name>
    <name type="common">bitter vine</name>
    <dbReference type="NCBI Taxonomy" id="192012"/>
    <lineage>
        <taxon>Eukaryota</taxon>
        <taxon>Viridiplantae</taxon>
        <taxon>Streptophyta</taxon>
        <taxon>Embryophyta</taxon>
        <taxon>Tracheophyta</taxon>
        <taxon>Spermatophyta</taxon>
        <taxon>Magnoliopsida</taxon>
        <taxon>eudicotyledons</taxon>
        <taxon>Gunneridae</taxon>
        <taxon>Pentapetalae</taxon>
        <taxon>asterids</taxon>
        <taxon>campanulids</taxon>
        <taxon>Asterales</taxon>
        <taxon>Asteraceae</taxon>
        <taxon>Asteroideae</taxon>
        <taxon>Heliantheae alliance</taxon>
        <taxon>Eupatorieae</taxon>
        <taxon>Mikania</taxon>
    </lineage>
</organism>
<feature type="region of interest" description="Disordered" evidence="9">
    <location>
        <begin position="45"/>
        <end position="68"/>
    </location>
</feature>
<keyword evidence="2 7" id="KW-0547">Nucleotide-binding</keyword>
<evidence type="ECO:0000256" key="9">
    <source>
        <dbReference type="SAM" id="MobiDB-lite"/>
    </source>
</evidence>
<dbReference type="InterPro" id="IPR036961">
    <property type="entry name" value="Kinesin_motor_dom_sf"/>
</dbReference>
<name>A0A5N6N4P7_9ASTR</name>
<dbReference type="Gene3D" id="3.40.850.10">
    <property type="entry name" value="Kinesin motor domain"/>
    <property type="match status" value="1"/>
</dbReference>
<dbReference type="PANTHER" id="PTHR37739">
    <property type="entry name" value="KINESIN-LIKE PROTEIN KIN-12D"/>
    <property type="match status" value="1"/>
</dbReference>
<proteinExistence type="inferred from homology"/>
<evidence type="ECO:0000256" key="4">
    <source>
        <dbReference type="ARBA" id="ARBA00023054"/>
    </source>
</evidence>
<feature type="coiled-coil region" evidence="8">
    <location>
        <begin position="1492"/>
        <end position="1562"/>
    </location>
</feature>
<dbReference type="InterPro" id="IPR001752">
    <property type="entry name" value="Kinesin_motor_dom"/>
</dbReference>
<gene>
    <name evidence="11" type="ORF">E3N88_25342</name>
</gene>
<dbReference type="PROSITE" id="PS50067">
    <property type="entry name" value="KINESIN_MOTOR_2"/>
    <property type="match status" value="1"/>
</dbReference>
<feature type="coiled-coil region" evidence="8">
    <location>
        <begin position="1031"/>
        <end position="1058"/>
    </location>
</feature>